<feature type="region of interest" description="G1" evidence="7">
    <location>
        <begin position="49"/>
        <end position="56"/>
    </location>
</feature>
<dbReference type="Pfam" id="PF01926">
    <property type="entry name" value="MMR_HSR1"/>
    <property type="match status" value="1"/>
</dbReference>
<dbReference type="InterPro" id="IPR030388">
    <property type="entry name" value="G_ERA_dom"/>
</dbReference>
<comment type="function">
    <text evidence="6">An essential GTPase that binds both GDP and GTP, with rapid nucleotide exchange. Plays a role in 16S rRNA processing and 30S ribosomal subunit biogenesis and possibly also in cell cycle regulation and energy metabolism.</text>
</comment>
<comment type="subunit">
    <text evidence="6">Monomer.</text>
</comment>
<comment type="caution">
    <text evidence="12">The sequence shown here is derived from an EMBL/GenBank/DDBJ whole genome shotgun (WGS) entry which is preliminary data.</text>
</comment>
<feature type="binding site" evidence="6">
    <location>
        <begin position="101"/>
        <end position="105"/>
    </location>
    <ligand>
        <name>GTP</name>
        <dbReference type="ChEBI" id="CHEBI:37565"/>
    </ligand>
</feature>
<feature type="region of interest" description="G5" evidence="7">
    <location>
        <begin position="189"/>
        <end position="191"/>
    </location>
</feature>
<dbReference type="Gene3D" id="3.30.300.20">
    <property type="match status" value="1"/>
</dbReference>
<reference evidence="12 13" key="1">
    <citation type="journal article" date="2014" name="Genome Announc.">
        <title>Draft genome sequences of six enterohepatic helicobacter species isolated from humans and one from rhesus macaques.</title>
        <authorList>
            <person name="Shen Z."/>
            <person name="Sheh A."/>
            <person name="Young S.K."/>
            <person name="Abouelliel A."/>
            <person name="Ward D.V."/>
            <person name="Earl A.M."/>
            <person name="Fox J.G."/>
        </authorList>
    </citation>
    <scope>NUCLEOTIDE SEQUENCE [LARGE SCALE GENOMIC DNA]</scope>
    <source>
        <strain evidence="12 13">MIT 99-5501</strain>
    </source>
</reference>
<dbReference type="SUPFAM" id="SSF54814">
    <property type="entry name" value="Prokaryotic type KH domain (KH-domain type II)"/>
    <property type="match status" value="1"/>
</dbReference>
<feature type="region of interest" description="G3" evidence="7">
    <location>
        <begin position="101"/>
        <end position="104"/>
    </location>
</feature>
<feature type="region of interest" description="G4" evidence="7">
    <location>
        <begin position="159"/>
        <end position="162"/>
    </location>
</feature>
<dbReference type="GO" id="GO:0005525">
    <property type="term" value="F:GTP binding"/>
    <property type="evidence" value="ECO:0007669"/>
    <property type="project" value="UniProtKB-UniRule"/>
</dbReference>
<dbReference type="AlphaFoldDB" id="V8C8Z5"/>
<evidence type="ECO:0000256" key="5">
    <source>
        <dbReference type="ARBA" id="ARBA00023134"/>
    </source>
</evidence>
<keyword evidence="3 6" id="KW-0547">Nucleotide-binding</keyword>
<evidence type="ECO:0000256" key="4">
    <source>
        <dbReference type="ARBA" id="ARBA00022884"/>
    </source>
</evidence>
<dbReference type="PROSITE" id="PS51713">
    <property type="entry name" value="G_ERA"/>
    <property type="match status" value="1"/>
</dbReference>
<dbReference type="eggNOG" id="COG1159">
    <property type="taxonomic scope" value="Bacteria"/>
</dbReference>
<feature type="binding site" evidence="6">
    <location>
        <begin position="159"/>
        <end position="162"/>
    </location>
    <ligand>
        <name>GTP</name>
        <dbReference type="ChEBI" id="CHEBI:37565"/>
    </ligand>
</feature>
<organism evidence="12 13">
    <name type="scientific">Helicobacter macacae MIT 99-5501</name>
    <dbReference type="NCBI Taxonomy" id="1357400"/>
    <lineage>
        <taxon>Bacteria</taxon>
        <taxon>Pseudomonadati</taxon>
        <taxon>Campylobacterota</taxon>
        <taxon>Epsilonproteobacteria</taxon>
        <taxon>Campylobacterales</taxon>
        <taxon>Helicobacteraceae</taxon>
        <taxon>Helicobacter</taxon>
    </lineage>
</organism>
<dbReference type="PANTHER" id="PTHR42698:SF1">
    <property type="entry name" value="GTPASE ERA, MITOCHONDRIAL"/>
    <property type="match status" value="1"/>
</dbReference>
<feature type="region of interest" description="Disordered" evidence="9">
    <location>
        <begin position="1"/>
        <end position="21"/>
    </location>
</feature>
<dbReference type="CDD" id="cd22534">
    <property type="entry name" value="KH-II_Era"/>
    <property type="match status" value="1"/>
</dbReference>
<dbReference type="InterPro" id="IPR005662">
    <property type="entry name" value="GTPase_Era-like"/>
</dbReference>
<dbReference type="InterPro" id="IPR004044">
    <property type="entry name" value="KH_dom_type_2"/>
</dbReference>
<dbReference type="PATRIC" id="fig|1357400.3.peg.882"/>
<proteinExistence type="inferred from homology"/>
<evidence type="ECO:0000256" key="8">
    <source>
        <dbReference type="RuleBase" id="RU003761"/>
    </source>
</evidence>
<evidence type="ECO:0000256" key="7">
    <source>
        <dbReference type="PROSITE-ProRule" id="PRU01050"/>
    </source>
</evidence>
<feature type="domain" description="KH type-2" evidence="10">
    <location>
        <begin position="241"/>
        <end position="327"/>
    </location>
</feature>
<dbReference type="RefSeq" id="WP_023927369.1">
    <property type="nucleotide sequence ID" value="NZ_KI669454.1"/>
</dbReference>
<dbReference type="EMBL" id="AZJI01000004">
    <property type="protein sequence ID" value="ETD23898.1"/>
    <property type="molecule type" value="Genomic_DNA"/>
</dbReference>
<protein>
    <recommendedName>
        <fullName evidence="2 6">GTPase Era</fullName>
    </recommendedName>
</protein>
<dbReference type="Gene3D" id="3.40.50.300">
    <property type="entry name" value="P-loop containing nucleotide triphosphate hydrolases"/>
    <property type="match status" value="1"/>
</dbReference>
<evidence type="ECO:0000256" key="3">
    <source>
        <dbReference type="ARBA" id="ARBA00022741"/>
    </source>
</evidence>
<comment type="similarity">
    <text evidence="1 6 7 8">Belongs to the TRAFAC class TrmE-Era-EngA-EngB-Septin-like GTPase superfamily. Era GTPase family.</text>
</comment>
<sequence>MKEAPKSTMQNQQTTKSLNLQKLETQNQVTAETKEQNQVTKAGFVALIGRPNAGKSSLLNALSGEKLALVSHKANATRSTMHFIIPHTTKQGQNCQIVFIDTPGIHKREKLLNQFMLKSALKAMEECDICAFMCAFGDDLKHYEEFLEIYPQKHIIIISKIDYASNEKLAKYLARFSPFSDRFYALVPISVKKNINLENLLESICTHLPHSPALYDEDMLTTHTSRQIAKEAIREAIFSLCSDEIPYESEVEILSFVESPTNAQNAHKATPITHINASILVSKQSQKLIVVGKNGNSIKRISTYARHKIEEILAQKIFLNLSVIVRKEWAKSKKDLQRLGYNFDL</sequence>
<dbReference type="Proteomes" id="UP000018731">
    <property type="component" value="Unassembled WGS sequence"/>
</dbReference>
<keyword evidence="6" id="KW-0472">Membrane</keyword>
<keyword evidence="4 6" id="KW-0694">RNA-binding</keyword>
<evidence type="ECO:0000313" key="12">
    <source>
        <dbReference type="EMBL" id="ETD23898.1"/>
    </source>
</evidence>
<dbReference type="HOGENOM" id="CLU_038009_1_0_7"/>
<dbReference type="Pfam" id="PF07650">
    <property type="entry name" value="KH_2"/>
    <property type="match status" value="1"/>
</dbReference>
<dbReference type="GO" id="GO:0003924">
    <property type="term" value="F:GTPase activity"/>
    <property type="evidence" value="ECO:0007669"/>
    <property type="project" value="UniProtKB-UniRule"/>
</dbReference>
<feature type="compositionally biased region" description="Polar residues" evidence="9">
    <location>
        <begin position="7"/>
        <end position="21"/>
    </location>
</feature>
<keyword evidence="6" id="KW-0699">rRNA-binding</keyword>
<name>V8C8Z5_9HELI</name>
<dbReference type="InterPro" id="IPR005225">
    <property type="entry name" value="Small_GTP-bd"/>
</dbReference>
<evidence type="ECO:0000313" key="13">
    <source>
        <dbReference type="Proteomes" id="UP000018731"/>
    </source>
</evidence>
<dbReference type="NCBIfam" id="NF000908">
    <property type="entry name" value="PRK00089.1"/>
    <property type="match status" value="1"/>
</dbReference>
<evidence type="ECO:0000256" key="9">
    <source>
        <dbReference type="SAM" id="MobiDB-lite"/>
    </source>
</evidence>
<evidence type="ECO:0000256" key="1">
    <source>
        <dbReference type="ARBA" id="ARBA00007921"/>
    </source>
</evidence>
<accession>V8C8Z5</accession>
<dbReference type="InterPro" id="IPR027417">
    <property type="entry name" value="P-loop_NTPase"/>
</dbReference>
<dbReference type="InterPro" id="IPR009019">
    <property type="entry name" value="KH_sf_prok-type"/>
</dbReference>
<dbReference type="InterPro" id="IPR015946">
    <property type="entry name" value="KH_dom-like_a/b"/>
</dbReference>
<dbReference type="SUPFAM" id="SSF52540">
    <property type="entry name" value="P-loop containing nucleoside triphosphate hydrolases"/>
    <property type="match status" value="1"/>
</dbReference>
<dbReference type="GO" id="GO:0043024">
    <property type="term" value="F:ribosomal small subunit binding"/>
    <property type="evidence" value="ECO:0007669"/>
    <property type="project" value="TreeGrafter"/>
</dbReference>
<dbReference type="CDD" id="cd04163">
    <property type="entry name" value="Era"/>
    <property type="match status" value="1"/>
</dbReference>
<evidence type="ECO:0000256" key="2">
    <source>
        <dbReference type="ARBA" id="ARBA00020484"/>
    </source>
</evidence>
<dbReference type="PROSITE" id="PS50823">
    <property type="entry name" value="KH_TYPE_2"/>
    <property type="match status" value="1"/>
</dbReference>
<dbReference type="HAMAP" id="MF_00367">
    <property type="entry name" value="GTPase_Era"/>
    <property type="match status" value="1"/>
</dbReference>
<evidence type="ECO:0000256" key="6">
    <source>
        <dbReference type="HAMAP-Rule" id="MF_00367"/>
    </source>
</evidence>
<dbReference type="STRING" id="1357400.HMPREF2086_00644"/>
<dbReference type="GO" id="GO:0000028">
    <property type="term" value="P:ribosomal small subunit assembly"/>
    <property type="evidence" value="ECO:0007669"/>
    <property type="project" value="TreeGrafter"/>
</dbReference>
<keyword evidence="5 6" id="KW-0342">GTP-binding</keyword>
<keyword evidence="13" id="KW-1185">Reference proteome</keyword>
<dbReference type="NCBIfam" id="TIGR00436">
    <property type="entry name" value="era"/>
    <property type="match status" value="1"/>
</dbReference>
<keyword evidence="6" id="KW-1003">Cell membrane</keyword>
<dbReference type="GO" id="GO:0070181">
    <property type="term" value="F:small ribosomal subunit rRNA binding"/>
    <property type="evidence" value="ECO:0007669"/>
    <property type="project" value="UniProtKB-UniRule"/>
</dbReference>
<dbReference type="NCBIfam" id="TIGR00231">
    <property type="entry name" value="small_GTP"/>
    <property type="match status" value="1"/>
</dbReference>
<keyword evidence="6" id="KW-0690">Ribosome biogenesis</keyword>
<evidence type="ECO:0000259" key="11">
    <source>
        <dbReference type="PROSITE" id="PS51713"/>
    </source>
</evidence>
<keyword evidence="6" id="KW-0963">Cytoplasm</keyword>
<dbReference type="GO" id="GO:0005886">
    <property type="term" value="C:plasma membrane"/>
    <property type="evidence" value="ECO:0007669"/>
    <property type="project" value="UniProtKB-SubCell"/>
</dbReference>
<feature type="domain" description="Era-type G" evidence="11">
    <location>
        <begin position="41"/>
        <end position="210"/>
    </location>
</feature>
<dbReference type="InterPro" id="IPR006073">
    <property type="entry name" value="GTP-bd"/>
</dbReference>
<feature type="region of interest" description="G2" evidence="7">
    <location>
        <begin position="75"/>
        <end position="79"/>
    </location>
</feature>
<comment type="subcellular location">
    <subcellularLocation>
        <location evidence="6">Cytoplasm</location>
    </subcellularLocation>
    <subcellularLocation>
        <location evidence="6">Cell membrane</location>
        <topology evidence="6">Peripheral membrane protein</topology>
    </subcellularLocation>
</comment>
<feature type="binding site" evidence="6">
    <location>
        <begin position="49"/>
        <end position="56"/>
    </location>
    <ligand>
        <name>GTP</name>
        <dbReference type="ChEBI" id="CHEBI:37565"/>
    </ligand>
</feature>
<gene>
    <name evidence="6" type="primary">era</name>
    <name evidence="12" type="ORF">HMPREF2086_00644</name>
</gene>
<evidence type="ECO:0000259" key="10">
    <source>
        <dbReference type="PROSITE" id="PS50823"/>
    </source>
</evidence>
<dbReference type="GO" id="GO:0005829">
    <property type="term" value="C:cytosol"/>
    <property type="evidence" value="ECO:0007669"/>
    <property type="project" value="TreeGrafter"/>
</dbReference>
<dbReference type="PANTHER" id="PTHR42698">
    <property type="entry name" value="GTPASE ERA"/>
    <property type="match status" value="1"/>
</dbReference>